<gene>
    <name evidence="1" type="ORF">F0357_06090</name>
</gene>
<reference evidence="1 2" key="1">
    <citation type="submission" date="2019-09" db="EMBL/GenBank/DDBJ databases">
        <title>Segnochrobactrum spirostomi gen. nov., sp. nov., isolated from the ciliate Spirostomum cf. yagiui and description of a novel family, Segnochrobactraceae fam. nov. within the order Rhizobiales of the class Alphaproteobacteria.</title>
        <authorList>
            <person name="Akter S."/>
            <person name="Shazib S.U.A."/>
            <person name="Shin M.K."/>
        </authorList>
    </citation>
    <scope>NUCLEOTIDE SEQUENCE [LARGE SCALE GENOMIC DNA]</scope>
    <source>
        <strain evidence="1 2">Sp-1</strain>
    </source>
</reference>
<comment type="caution">
    <text evidence="1">The sequence shown here is derived from an EMBL/GenBank/DDBJ whole genome shotgun (WGS) entry which is preliminary data.</text>
</comment>
<protein>
    <submittedName>
        <fullName evidence="1">Transcriptional regulator</fullName>
    </submittedName>
</protein>
<keyword evidence="2" id="KW-1185">Reference proteome</keyword>
<evidence type="ECO:0000313" key="1">
    <source>
        <dbReference type="EMBL" id="MQT12238.1"/>
    </source>
</evidence>
<dbReference type="RefSeq" id="WP_153479528.1">
    <property type="nucleotide sequence ID" value="NZ_VWNA01000001.1"/>
</dbReference>
<dbReference type="AlphaFoldDB" id="A0A6A7Y1G7"/>
<evidence type="ECO:0000313" key="2">
    <source>
        <dbReference type="Proteomes" id="UP000332515"/>
    </source>
</evidence>
<dbReference type="EMBL" id="VWNA01000001">
    <property type="protein sequence ID" value="MQT12238.1"/>
    <property type="molecule type" value="Genomic_DNA"/>
</dbReference>
<proteinExistence type="predicted"/>
<name>A0A6A7Y1G7_9HYPH</name>
<dbReference type="Proteomes" id="UP000332515">
    <property type="component" value="Unassembled WGS sequence"/>
</dbReference>
<accession>A0A6A7Y1G7</accession>
<organism evidence="1 2">
    <name type="scientific">Segnochrobactrum spirostomi</name>
    <dbReference type="NCBI Taxonomy" id="2608987"/>
    <lineage>
        <taxon>Bacteria</taxon>
        <taxon>Pseudomonadati</taxon>
        <taxon>Pseudomonadota</taxon>
        <taxon>Alphaproteobacteria</taxon>
        <taxon>Hyphomicrobiales</taxon>
        <taxon>Segnochrobactraceae</taxon>
        <taxon>Segnochrobactrum</taxon>
    </lineage>
</organism>
<sequence>MAVTKSFRDLVQRRVAHDPSFATALLREGVDTMLAGDVDAGKAILRDYIKATIGFEKLADATAMPSKSLIRMFGPRGNPQARNLFGIIFYLQRQAGIELHVAEHVVDGRS</sequence>